<evidence type="ECO:0000313" key="3">
    <source>
        <dbReference type="Proteomes" id="UP000570361"/>
    </source>
</evidence>
<feature type="chain" id="PRO_5039159010" description="Lipoprotein" evidence="1">
    <location>
        <begin position="22"/>
        <end position="157"/>
    </location>
</feature>
<dbReference type="AlphaFoldDB" id="A0A7W5AUC9"/>
<dbReference type="EMBL" id="JACHXK010000001">
    <property type="protein sequence ID" value="MBB3108714.1"/>
    <property type="molecule type" value="Genomic_DNA"/>
</dbReference>
<dbReference type="PROSITE" id="PS51257">
    <property type="entry name" value="PROKAR_LIPOPROTEIN"/>
    <property type="match status" value="1"/>
</dbReference>
<name>A0A7W5AUC9_9BACL</name>
<reference evidence="2 3" key="1">
    <citation type="submission" date="2020-08" db="EMBL/GenBank/DDBJ databases">
        <title>Genomic Encyclopedia of Type Strains, Phase III (KMG-III): the genomes of soil and plant-associated and newly described type strains.</title>
        <authorList>
            <person name="Whitman W."/>
        </authorList>
    </citation>
    <scope>NUCLEOTIDE SEQUENCE [LARGE SCALE GENOMIC DNA]</scope>
    <source>
        <strain evidence="2 3">CECT 5862</strain>
    </source>
</reference>
<evidence type="ECO:0000313" key="2">
    <source>
        <dbReference type="EMBL" id="MBB3108714.1"/>
    </source>
</evidence>
<comment type="caution">
    <text evidence="2">The sequence shown here is derived from an EMBL/GenBank/DDBJ whole genome shotgun (WGS) entry which is preliminary data.</text>
</comment>
<keyword evidence="3" id="KW-1185">Reference proteome</keyword>
<dbReference type="RefSeq" id="WP_183597047.1">
    <property type="nucleotide sequence ID" value="NZ_JACHXK010000001.1"/>
</dbReference>
<evidence type="ECO:0000256" key="1">
    <source>
        <dbReference type="SAM" id="SignalP"/>
    </source>
</evidence>
<sequence>MMTRRIIIGLGLILLACTGNGCSSSDTEAASDSGQLASVLVSIYRSDSIKAQPELIQAIHEPDELQSVENWMASGTESTLPPEDQLGRIFTYSLGYENDEGQVVRYVSYMVVESADGKRLFKPYEIKPAYNLDHYEDAMLGSIIELIGKQGWKLASE</sequence>
<proteinExistence type="predicted"/>
<keyword evidence="1" id="KW-0732">Signal</keyword>
<accession>A0A7W5AUC9</accession>
<evidence type="ECO:0008006" key="4">
    <source>
        <dbReference type="Google" id="ProtNLM"/>
    </source>
</evidence>
<dbReference type="Proteomes" id="UP000570361">
    <property type="component" value="Unassembled WGS sequence"/>
</dbReference>
<protein>
    <recommendedName>
        <fullName evidence="4">Lipoprotein</fullName>
    </recommendedName>
</protein>
<feature type="signal peptide" evidence="1">
    <location>
        <begin position="1"/>
        <end position="21"/>
    </location>
</feature>
<organism evidence="2 3">
    <name type="scientific">Paenibacillus phyllosphaerae</name>
    <dbReference type="NCBI Taxonomy" id="274593"/>
    <lineage>
        <taxon>Bacteria</taxon>
        <taxon>Bacillati</taxon>
        <taxon>Bacillota</taxon>
        <taxon>Bacilli</taxon>
        <taxon>Bacillales</taxon>
        <taxon>Paenibacillaceae</taxon>
        <taxon>Paenibacillus</taxon>
    </lineage>
</organism>
<gene>
    <name evidence="2" type="ORF">FHS18_000742</name>
</gene>